<reference evidence="4" key="2">
    <citation type="submission" date="2011-04" db="EMBL/GenBank/DDBJ databases">
        <authorList>
            <person name="Genoscope - CEA"/>
        </authorList>
    </citation>
    <scope>NUCLEOTIDE SEQUENCE</scope>
    <source>
        <strain evidence="4">R24</strain>
    </source>
</reference>
<reference evidence="4" key="1">
    <citation type="journal article" date="2011" name="PLoS ONE">
        <title>Ralstonia syzygii, the Blood Disease Bacterium and some Asian R. solanacearum strains form a single genomic species despite divergent lifestyles.</title>
        <authorList>
            <person name="Remenant B."/>
            <person name="de Cambiaire J.C."/>
            <person name="Cellier G."/>
            <person name="Jacobs J.M."/>
            <person name="Mangenot S."/>
            <person name="Barbe V."/>
            <person name="Lajus A."/>
            <person name="Vallenet D."/>
            <person name="Medigue C."/>
            <person name="Fegan M."/>
            <person name="Allen C."/>
            <person name="Prior P."/>
        </authorList>
    </citation>
    <scope>NUCLEOTIDE SEQUENCE</scope>
    <source>
        <strain evidence="4">R24</strain>
    </source>
</reference>
<dbReference type="PANTHER" id="PTHR30441">
    <property type="entry name" value="DUF748 DOMAIN-CONTAINING PROTEIN"/>
    <property type="match status" value="1"/>
</dbReference>
<dbReference type="PANTHER" id="PTHR30441:SF9">
    <property type="entry name" value="ASMA FAMILY PROTEIN YHJG"/>
    <property type="match status" value="1"/>
</dbReference>
<sequence>MTHDTMEFGTAPNYITTGPVRNAVPTPIRSLADKNAMRTSSRVILGLVISPVVIVAAAIVFVLTFDWSHAKPYLNDHVSQAIGRPFAIKGDLALTWKTPEGESGWRAYVPWPRLIASDITIGNPDWTRQPHVATVQRLTFVLEALPLLAHRIVIPSVTLDTPMVALERDPQNRNNWTFNFGAQDGKPSDWKLELREIAFSKGSVQVDDEVKRVHLAATIDTVDNQTLYTAANGTAIRGSEQPPVVPTASGAAASGATAKAPVAADPQQPYGIVWTVKGTYNNAAIHGSGKAGGVLRLQDAHRPYPLQADVTVGKTRIDLAGTLTNPASLTALDLRLHLSGASMAHLYPLTGVVLPDTPPFDTRGRLIGELRRQGSSWRYEKFTGRVGGSDLGGTLTFAMRPEPGQRPQLSGELVSHQLLFADLAPIIGADSNASKQRRDEPVRQPADKVLPVEPFRTDRWNAIDADVKFTGERIVRTTDLPIDHLVTHIKLRDAVLTLDPLNFGVAGGTLTSNLQLDGKSAPMQARAVLAARHFKIRQLFPNVESMHASVGEINGDARLSATGNSVAALLGSSNGELKILVEQGTVSKFILEAMGLNVGNVILTKLFGDKQVSINCAAGDFAVSDGLAQARTFVVDTQDAVIDVTGATSFKQEALDFTIHPDSKGLRVFSLRTPLYVKGTYKHPDVSVNPAVVALRAGGAVALAFAAPVAAVLPVLELKPAPDSPCGKLLADVRQRPTAPPPGKVYRSSKSGRTADGSPKAPAAAASATPAQRPTPPSRDATTTGG</sequence>
<accession>G3A5C8</accession>
<evidence type="ECO:0000313" key="4">
    <source>
        <dbReference type="EMBL" id="CCA89160.1"/>
    </source>
</evidence>
<protein>
    <submittedName>
        <fullName evidence="4">Putative outer membrane biogenesis protein, AsmA family</fullName>
    </submittedName>
</protein>
<organism evidence="4">
    <name type="scientific">Ralstonia syzygii R24</name>
    <dbReference type="NCBI Taxonomy" id="907261"/>
    <lineage>
        <taxon>Bacteria</taxon>
        <taxon>Pseudomonadati</taxon>
        <taxon>Pseudomonadota</taxon>
        <taxon>Betaproteobacteria</taxon>
        <taxon>Burkholderiales</taxon>
        <taxon>Burkholderiaceae</taxon>
        <taxon>Ralstonia</taxon>
        <taxon>Ralstonia solanacearum species complex</taxon>
    </lineage>
</organism>
<dbReference type="GO" id="GO:0090313">
    <property type="term" value="P:regulation of protein targeting to membrane"/>
    <property type="evidence" value="ECO:0007669"/>
    <property type="project" value="TreeGrafter"/>
</dbReference>
<dbReference type="Pfam" id="PF05170">
    <property type="entry name" value="AsmA"/>
    <property type="match status" value="1"/>
</dbReference>
<dbReference type="GO" id="GO:0005886">
    <property type="term" value="C:plasma membrane"/>
    <property type="evidence" value="ECO:0007669"/>
    <property type="project" value="TreeGrafter"/>
</dbReference>
<evidence type="ECO:0000259" key="3">
    <source>
        <dbReference type="Pfam" id="PF05170"/>
    </source>
</evidence>
<feature type="transmembrane region" description="Helical" evidence="2">
    <location>
        <begin position="43"/>
        <end position="65"/>
    </location>
</feature>
<feature type="domain" description="AsmA" evidence="3">
    <location>
        <begin position="52"/>
        <end position="631"/>
    </location>
</feature>
<keyword evidence="2" id="KW-0812">Transmembrane</keyword>
<dbReference type="AlphaFoldDB" id="G3A5C8"/>
<evidence type="ECO:0000256" key="2">
    <source>
        <dbReference type="SAM" id="Phobius"/>
    </source>
</evidence>
<name>G3A5C8_9RALS</name>
<gene>
    <name evidence="4" type="ORF">RALSY_30930</name>
</gene>
<proteinExistence type="predicted"/>
<dbReference type="InterPro" id="IPR007844">
    <property type="entry name" value="AsmA"/>
</dbReference>
<feature type="compositionally biased region" description="Low complexity" evidence="1">
    <location>
        <begin position="754"/>
        <end position="772"/>
    </location>
</feature>
<dbReference type="InterPro" id="IPR052894">
    <property type="entry name" value="AsmA-related"/>
</dbReference>
<feature type="region of interest" description="Disordered" evidence="1">
    <location>
        <begin position="727"/>
        <end position="786"/>
    </location>
</feature>
<dbReference type="EMBL" id="FR854088">
    <property type="protein sequence ID" value="CCA89160.1"/>
    <property type="molecule type" value="Genomic_DNA"/>
</dbReference>
<keyword evidence="2" id="KW-1133">Transmembrane helix</keyword>
<keyword evidence="2" id="KW-0472">Membrane</keyword>
<evidence type="ECO:0000256" key="1">
    <source>
        <dbReference type="SAM" id="MobiDB-lite"/>
    </source>
</evidence>